<evidence type="ECO:0000313" key="4">
    <source>
        <dbReference type="Proteomes" id="UP000696573"/>
    </source>
</evidence>
<keyword evidence="2" id="KW-1133">Transmembrane helix</keyword>
<keyword evidence="2" id="KW-0472">Membrane</keyword>
<dbReference type="Proteomes" id="UP000696573">
    <property type="component" value="Unassembled WGS sequence"/>
</dbReference>
<organism evidence="3 4">
    <name type="scientific">Clonostachys rhizophaga</name>
    <dbReference type="NCBI Taxonomy" id="160324"/>
    <lineage>
        <taxon>Eukaryota</taxon>
        <taxon>Fungi</taxon>
        <taxon>Dikarya</taxon>
        <taxon>Ascomycota</taxon>
        <taxon>Pezizomycotina</taxon>
        <taxon>Sordariomycetes</taxon>
        <taxon>Hypocreomycetidae</taxon>
        <taxon>Hypocreales</taxon>
        <taxon>Bionectriaceae</taxon>
        <taxon>Clonostachys</taxon>
    </lineage>
</organism>
<reference evidence="3" key="1">
    <citation type="submission" date="2021-10" db="EMBL/GenBank/DDBJ databases">
        <authorList>
            <person name="Piombo E."/>
        </authorList>
    </citation>
    <scope>NUCLEOTIDE SEQUENCE</scope>
</reference>
<dbReference type="EMBL" id="CABFNQ020000744">
    <property type="protein sequence ID" value="CAH0032803.1"/>
    <property type="molecule type" value="Genomic_DNA"/>
</dbReference>
<dbReference type="AlphaFoldDB" id="A0A9N9VYG7"/>
<feature type="transmembrane region" description="Helical" evidence="2">
    <location>
        <begin position="236"/>
        <end position="260"/>
    </location>
</feature>
<dbReference type="OrthoDB" id="5142214at2759"/>
<comment type="caution">
    <text evidence="3">The sequence shown here is derived from an EMBL/GenBank/DDBJ whole genome shotgun (WGS) entry which is preliminary data.</text>
</comment>
<protein>
    <submittedName>
        <fullName evidence="3">Uncharacterized protein</fullName>
    </submittedName>
</protein>
<feature type="region of interest" description="Disordered" evidence="1">
    <location>
        <begin position="321"/>
        <end position="340"/>
    </location>
</feature>
<keyword evidence="4" id="KW-1185">Reference proteome</keyword>
<evidence type="ECO:0000256" key="1">
    <source>
        <dbReference type="SAM" id="MobiDB-lite"/>
    </source>
</evidence>
<feature type="transmembrane region" description="Helical" evidence="2">
    <location>
        <begin position="174"/>
        <end position="193"/>
    </location>
</feature>
<proteinExistence type="predicted"/>
<evidence type="ECO:0000313" key="3">
    <source>
        <dbReference type="EMBL" id="CAH0032803.1"/>
    </source>
</evidence>
<sequence>MALSPLQRKITRHALAAVAVLCLVFASASLLLTLEAGTLQLDGDYPTGPARLILSRLALVRFKGIIAGGNGDDDPSASYQVTLLWFLNAFGWEWPSASWDLSCGIVHNINGLLPGAALTLPEDLGQTAARMQLPQSDWQCLSNRAKGNGICHNPFLAAWDAENLPPVSFSTAPALWLFYFTGVVLLAILLQEIGIRWLPAMTRCYCPSFMSRNGLCPCLKSYEKLTPDVRTRMRTWYLVLLAISYTAASTLLTLKGLALVQFLKGLDSKIGGMDPQLGTTYVKLSAFTLIAILLSVLCLRVRQYLEQNKSWMEQQGVDATTLTEPGAKPTDEEATQDLLI</sequence>
<gene>
    <name evidence="3" type="ORF">CRHIZ90672A_00002555</name>
</gene>
<evidence type="ECO:0000256" key="2">
    <source>
        <dbReference type="SAM" id="Phobius"/>
    </source>
</evidence>
<name>A0A9N9VYG7_9HYPO</name>
<accession>A0A9N9VYG7</accession>
<feature type="transmembrane region" description="Helical" evidence="2">
    <location>
        <begin position="280"/>
        <end position="299"/>
    </location>
</feature>
<keyword evidence="2" id="KW-0812">Transmembrane</keyword>